<comment type="caution">
    <text evidence="1">The sequence shown here is derived from an EMBL/GenBank/DDBJ whole genome shotgun (WGS) entry which is preliminary data.</text>
</comment>
<reference evidence="1 2" key="1">
    <citation type="submission" date="2023-08" db="EMBL/GenBank/DDBJ databases">
        <title>Implementing the SeqCode for naming new Mesorhizobium species isolated from Vachellia karroo root nodules.</title>
        <authorList>
            <person name="Van Lill M."/>
        </authorList>
    </citation>
    <scope>NUCLEOTIDE SEQUENCE [LARGE SCALE GENOMIC DNA]</scope>
    <source>
        <strain evidence="1 2">VK3E</strain>
    </source>
</reference>
<sequence>MGKNEVKTYFTIGRDAKTGVFIDRKSPSANTRVMSSKVFEKAVKEADGKFREVTHRSGGTPKDDRK</sequence>
<organism evidence="1 2">
    <name type="scientific">Mesorhizobium australafricanum</name>
    <dbReference type="NCBI Taxonomy" id="3072311"/>
    <lineage>
        <taxon>Bacteria</taxon>
        <taxon>Pseudomonadati</taxon>
        <taxon>Pseudomonadota</taxon>
        <taxon>Alphaproteobacteria</taxon>
        <taxon>Hyphomicrobiales</taxon>
        <taxon>Phyllobacteriaceae</taxon>
        <taxon>Mesorhizobium</taxon>
    </lineage>
</organism>
<dbReference type="Proteomes" id="UP001272097">
    <property type="component" value="Unassembled WGS sequence"/>
</dbReference>
<proteinExistence type="predicted"/>
<dbReference type="RefSeq" id="WP_320214006.1">
    <property type="nucleotide sequence ID" value="NZ_JAVIIS010000012.1"/>
</dbReference>
<evidence type="ECO:0000313" key="2">
    <source>
        <dbReference type="Proteomes" id="UP001272097"/>
    </source>
</evidence>
<dbReference type="EMBL" id="JAVIIS010000012">
    <property type="protein sequence ID" value="MDX8440075.1"/>
    <property type="molecule type" value="Genomic_DNA"/>
</dbReference>
<evidence type="ECO:0008006" key="3">
    <source>
        <dbReference type="Google" id="ProtNLM"/>
    </source>
</evidence>
<evidence type="ECO:0000313" key="1">
    <source>
        <dbReference type="EMBL" id="MDX8440075.1"/>
    </source>
</evidence>
<accession>A0ABU4WYM9</accession>
<protein>
    <recommendedName>
        <fullName evidence="3">DUF2188 domain-containing protein</fullName>
    </recommendedName>
</protein>
<name>A0ABU4WYM9_9HYPH</name>
<keyword evidence="2" id="KW-1185">Reference proteome</keyword>
<gene>
    <name evidence="1" type="ORF">RFM51_10750</name>
</gene>